<gene>
    <name evidence="3" type="ORF">N8I77_009842</name>
</gene>
<dbReference type="EMBL" id="JAUJFL010000005">
    <property type="protein sequence ID" value="KAK2603378.1"/>
    <property type="molecule type" value="Genomic_DNA"/>
</dbReference>
<keyword evidence="4" id="KW-1185">Reference proteome</keyword>
<feature type="region of interest" description="Disordered" evidence="1">
    <location>
        <begin position="159"/>
        <end position="199"/>
    </location>
</feature>
<feature type="chain" id="PRO_5042246577" evidence="2">
    <location>
        <begin position="23"/>
        <end position="199"/>
    </location>
</feature>
<name>A0AAD9W138_PHOAM</name>
<evidence type="ECO:0000313" key="4">
    <source>
        <dbReference type="Proteomes" id="UP001265746"/>
    </source>
</evidence>
<reference evidence="3" key="1">
    <citation type="submission" date="2023-06" db="EMBL/GenBank/DDBJ databases">
        <authorList>
            <person name="Noh H."/>
        </authorList>
    </citation>
    <scope>NUCLEOTIDE SEQUENCE</scope>
    <source>
        <strain evidence="3">DUCC20226</strain>
    </source>
</reference>
<dbReference type="Proteomes" id="UP001265746">
    <property type="component" value="Unassembled WGS sequence"/>
</dbReference>
<keyword evidence="2" id="KW-0732">Signal</keyword>
<evidence type="ECO:0000313" key="3">
    <source>
        <dbReference type="EMBL" id="KAK2603378.1"/>
    </source>
</evidence>
<organism evidence="3 4">
    <name type="scientific">Phomopsis amygdali</name>
    <name type="common">Fusicoccum amygdali</name>
    <dbReference type="NCBI Taxonomy" id="1214568"/>
    <lineage>
        <taxon>Eukaryota</taxon>
        <taxon>Fungi</taxon>
        <taxon>Dikarya</taxon>
        <taxon>Ascomycota</taxon>
        <taxon>Pezizomycotina</taxon>
        <taxon>Sordariomycetes</taxon>
        <taxon>Sordariomycetidae</taxon>
        <taxon>Diaporthales</taxon>
        <taxon>Diaporthaceae</taxon>
        <taxon>Diaporthe</taxon>
    </lineage>
</organism>
<accession>A0AAD9W138</accession>
<comment type="caution">
    <text evidence="3">The sequence shown here is derived from an EMBL/GenBank/DDBJ whole genome shotgun (WGS) entry which is preliminary data.</text>
</comment>
<proteinExistence type="predicted"/>
<protein>
    <submittedName>
        <fullName evidence="3">Uncharacterized protein</fullName>
    </submittedName>
</protein>
<evidence type="ECO:0000256" key="2">
    <source>
        <dbReference type="SAM" id="SignalP"/>
    </source>
</evidence>
<sequence length="199" mass="21513">MPSITAVIAFMAIALLCTFGIAAPQSKPLRDISTNPFDSSNGRLLDTSPDNSTTNGTASIHTQTCYNYVTSEKWQDMGDSAFVNQAIYDLCNSIAIEAFKGLSKGKTIKRCKEIDSGTNNRDYHRSIGVSLKYKGPSQAFKAITAGYCNDLIDHPRSCPAGGDDDNVRVPNPTLPPPDIADGWQVKGDPNRGSCRENGY</sequence>
<dbReference type="AlphaFoldDB" id="A0AAD9W138"/>
<feature type="signal peptide" evidence="2">
    <location>
        <begin position="1"/>
        <end position="22"/>
    </location>
</feature>
<evidence type="ECO:0000256" key="1">
    <source>
        <dbReference type="SAM" id="MobiDB-lite"/>
    </source>
</evidence>